<dbReference type="Proteomes" id="UP000247099">
    <property type="component" value="Unassembled WGS sequence"/>
</dbReference>
<reference evidence="1 2" key="1">
    <citation type="submission" date="2018-05" db="EMBL/GenBank/DDBJ databases">
        <title>Coraliomargarita sinensis sp. nov., isolated from a marine solar saltern.</title>
        <authorList>
            <person name="Zhou L.Y."/>
        </authorList>
    </citation>
    <scope>NUCLEOTIDE SEQUENCE [LARGE SCALE GENOMIC DNA]</scope>
    <source>
        <strain evidence="1 2">WN38</strain>
    </source>
</reference>
<sequence length="172" mass="19192">MPALNLREKGAQNARFIRIGEQLHWLDDARYEEWDSVVLRTRPLGMDDPILADVYYGISSADELKGAKRYTAGDQTIGLIYWVDGRIGLISAAAGNPVYVIERKLHRSEALQLEQSLVTRGFDPGKVDGVIDAATRAAINSYLESTGLPYRYETPVITEQIYKSITQNPPHG</sequence>
<evidence type="ECO:0000313" key="1">
    <source>
        <dbReference type="EMBL" id="PXA05300.1"/>
    </source>
</evidence>
<organism evidence="1 2">
    <name type="scientific">Coraliomargarita sinensis</name>
    <dbReference type="NCBI Taxonomy" id="2174842"/>
    <lineage>
        <taxon>Bacteria</taxon>
        <taxon>Pseudomonadati</taxon>
        <taxon>Verrucomicrobiota</taxon>
        <taxon>Opitutia</taxon>
        <taxon>Puniceicoccales</taxon>
        <taxon>Coraliomargaritaceae</taxon>
        <taxon>Coraliomargarita</taxon>
    </lineage>
</organism>
<dbReference type="AlphaFoldDB" id="A0A317ZIG5"/>
<evidence type="ECO:0008006" key="3">
    <source>
        <dbReference type="Google" id="ProtNLM"/>
    </source>
</evidence>
<dbReference type="RefSeq" id="WP_110129381.1">
    <property type="nucleotide sequence ID" value="NZ_QHJQ01000001.1"/>
</dbReference>
<dbReference type="EMBL" id="QHJQ01000001">
    <property type="protein sequence ID" value="PXA05300.1"/>
    <property type="molecule type" value="Genomic_DNA"/>
</dbReference>
<dbReference type="InParanoid" id="A0A317ZIG5"/>
<dbReference type="OrthoDB" id="9808544at2"/>
<comment type="caution">
    <text evidence="1">The sequence shown here is derived from an EMBL/GenBank/DDBJ whole genome shotgun (WGS) entry which is preliminary data.</text>
</comment>
<accession>A0A317ZIG5</accession>
<proteinExistence type="predicted"/>
<gene>
    <name evidence="1" type="ORF">DDZ13_00095</name>
</gene>
<evidence type="ECO:0000313" key="2">
    <source>
        <dbReference type="Proteomes" id="UP000247099"/>
    </source>
</evidence>
<dbReference type="InterPro" id="IPR036365">
    <property type="entry name" value="PGBD-like_sf"/>
</dbReference>
<name>A0A317ZIG5_9BACT</name>
<protein>
    <recommendedName>
        <fullName evidence="3">Peptidoglycan binding-like domain-containing protein</fullName>
    </recommendedName>
</protein>
<dbReference type="SUPFAM" id="SSF47090">
    <property type="entry name" value="PGBD-like"/>
    <property type="match status" value="1"/>
</dbReference>
<keyword evidence="2" id="KW-1185">Reference proteome</keyword>